<evidence type="ECO:0000313" key="6">
    <source>
        <dbReference type="EMBL" id="AEB10828.1"/>
    </source>
</evidence>
<evidence type="ECO:0000256" key="4">
    <source>
        <dbReference type="SAM" id="MobiDB-lite"/>
    </source>
</evidence>
<dbReference type="PANTHER" id="PTHR30006">
    <property type="entry name" value="THIAMINE-BINDING PERIPLASMIC PROTEIN-RELATED"/>
    <property type="match status" value="1"/>
</dbReference>
<accession>F2NKR5</accession>
<dbReference type="AlphaFoldDB" id="F2NKR5"/>
<dbReference type="InterPro" id="IPR026045">
    <property type="entry name" value="Ferric-bd"/>
</dbReference>
<evidence type="ECO:0000256" key="2">
    <source>
        <dbReference type="ARBA" id="ARBA00022729"/>
    </source>
</evidence>
<keyword evidence="7" id="KW-1185">Reference proteome</keyword>
<dbReference type="GO" id="GO:0030288">
    <property type="term" value="C:outer membrane-bounded periplasmic space"/>
    <property type="evidence" value="ECO:0007669"/>
    <property type="project" value="TreeGrafter"/>
</dbReference>
<feature type="binding site" evidence="3">
    <location>
        <position position="217"/>
    </location>
    <ligand>
        <name>Fe cation</name>
        <dbReference type="ChEBI" id="CHEBI:24875"/>
    </ligand>
</feature>
<evidence type="ECO:0000256" key="1">
    <source>
        <dbReference type="ARBA" id="ARBA00008520"/>
    </source>
</evidence>
<dbReference type="Pfam" id="PF13416">
    <property type="entry name" value="SBP_bac_8"/>
    <property type="match status" value="1"/>
</dbReference>
<dbReference type="SUPFAM" id="SSF53850">
    <property type="entry name" value="Periplasmic binding protein-like II"/>
    <property type="match status" value="1"/>
</dbReference>
<protein>
    <submittedName>
        <fullName evidence="6">Extracellular solute-binding protein family 1</fullName>
    </submittedName>
</protein>
<reference evidence="6 7" key="1">
    <citation type="journal article" date="2012" name="Stand. Genomic Sci.">
        <title>Complete genome sequence of the aerobic, heterotroph Marinithermus hydrothermalis type strain (T1(T)) from a deep-sea hydrothermal vent chimney.</title>
        <authorList>
            <person name="Copeland A."/>
            <person name="Gu W."/>
            <person name="Yasawong M."/>
            <person name="Lapidus A."/>
            <person name="Lucas S."/>
            <person name="Deshpande S."/>
            <person name="Pagani I."/>
            <person name="Tapia R."/>
            <person name="Cheng J.F."/>
            <person name="Goodwin L.A."/>
            <person name="Pitluck S."/>
            <person name="Liolios K."/>
            <person name="Ivanova N."/>
            <person name="Mavromatis K."/>
            <person name="Mikhailova N."/>
            <person name="Pati A."/>
            <person name="Chen A."/>
            <person name="Palaniappan K."/>
            <person name="Land M."/>
            <person name="Pan C."/>
            <person name="Brambilla E.M."/>
            <person name="Rohde M."/>
            <person name="Tindall B.J."/>
            <person name="Sikorski J."/>
            <person name="Goker M."/>
            <person name="Detter J.C."/>
            <person name="Bristow J."/>
            <person name="Eisen J.A."/>
            <person name="Markowitz V."/>
            <person name="Hugenholtz P."/>
            <person name="Kyrpides N.C."/>
            <person name="Klenk H.P."/>
            <person name="Woyke T."/>
        </authorList>
    </citation>
    <scope>NUCLEOTIDE SEQUENCE [LARGE SCALE GENOMIC DNA]</scope>
    <source>
        <strain evidence="7">DSM 14884 / JCM 11576 / T1</strain>
    </source>
</reference>
<evidence type="ECO:0000313" key="7">
    <source>
        <dbReference type="Proteomes" id="UP000007030"/>
    </source>
</evidence>
<evidence type="ECO:0000256" key="3">
    <source>
        <dbReference type="PIRSR" id="PIRSR002825-1"/>
    </source>
</evidence>
<feature type="signal peptide" evidence="5">
    <location>
        <begin position="1"/>
        <end position="21"/>
    </location>
</feature>
<sequence length="355" mass="38948">MKRWFSVLLTGILAASAFSYAAEELVVYSGRSEVLVEPLVERFEAQTGIRVKVRYGRDAELLATLAEEGARSPADLFWANTAGALGAAVNEGLLAPLPEELLALPEAFTPSSGRWVPLTARFRVLAYNPEVLSAEALPESVMDLPKRTELAGRIGWTPNYSSFQDFITAMRHLYGPEATLKWLEGMKALRPKAYASNSAMLEDLVAGEIDVALTNHYYILRLKHGVEEGEFEGPEEEEEEEKREEEGAGEPGLPLATHYFASGDVGNLALVTGIGVLKTAKHEAAALEFIRFLLSEEAQAYAAEEVGEYPVVASVSLPGFMLPQDKALELSPAFDFEQLRDLEETLDLLREADLL</sequence>
<dbReference type="STRING" id="869210.Marky_0065"/>
<dbReference type="InterPro" id="IPR006059">
    <property type="entry name" value="SBP"/>
</dbReference>
<keyword evidence="3" id="KW-0479">Metal-binding</keyword>
<dbReference type="PANTHER" id="PTHR30006:SF15">
    <property type="entry name" value="IRON-UTILIZATION PERIPLASMIC PROTEIN"/>
    <property type="match status" value="1"/>
</dbReference>
<dbReference type="PIRSF" id="PIRSF002825">
    <property type="entry name" value="CfbpA"/>
    <property type="match status" value="1"/>
</dbReference>
<feature type="region of interest" description="Disordered" evidence="4">
    <location>
        <begin position="229"/>
        <end position="251"/>
    </location>
</feature>
<dbReference type="EMBL" id="CP002630">
    <property type="protein sequence ID" value="AEB10828.1"/>
    <property type="molecule type" value="Genomic_DNA"/>
</dbReference>
<dbReference type="KEGG" id="mhd:Marky_0065"/>
<keyword evidence="2 5" id="KW-0732">Signal</keyword>
<dbReference type="RefSeq" id="WP_013702883.1">
    <property type="nucleotide sequence ID" value="NC_015387.1"/>
</dbReference>
<dbReference type="HOGENOM" id="CLU_026974_2_0_0"/>
<name>F2NKR5_MARHT</name>
<dbReference type="Proteomes" id="UP000007030">
    <property type="component" value="Chromosome"/>
</dbReference>
<feature type="compositionally biased region" description="Acidic residues" evidence="4">
    <location>
        <begin position="229"/>
        <end position="243"/>
    </location>
</feature>
<dbReference type="GO" id="GO:0046872">
    <property type="term" value="F:metal ion binding"/>
    <property type="evidence" value="ECO:0007669"/>
    <property type="project" value="UniProtKB-KW"/>
</dbReference>
<evidence type="ECO:0000256" key="5">
    <source>
        <dbReference type="SAM" id="SignalP"/>
    </source>
</evidence>
<gene>
    <name evidence="6" type="ordered locus">Marky_0065</name>
</gene>
<feature type="binding site" evidence="3">
    <location>
        <position position="218"/>
    </location>
    <ligand>
        <name>Fe cation</name>
        <dbReference type="ChEBI" id="CHEBI:24875"/>
    </ligand>
</feature>
<comment type="similarity">
    <text evidence="1">Belongs to the bacterial solute-binding protein 1 family.</text>
</comment>
<dbReference type="eggNOG" id="COG1840">
    <property type="taxonomic scope" value="Bacteria"/>
</dbReference>
<feature type="chain" id="PRO_5003287266" evidence="5">
    <location>
        <begin position="22"/>
        <end position="355"/>
    </location>
</feature>
<dbReference type="OrthoDB" id="9769319at2"/>
<organism evidence="6 7">
    <name type="scientific">Marinithermus hydrothermalis (strain DSM 14884 / JCM 11576 / T1)</name>
    <dbReference type="NCBI Taxonomy" id="869210"/>
    <lineage>
        <taxon>Bacteria</taxon>
        <taxon>Thermotogati</taxon>
        <taxon>Deinococcota</taxon>
        <taxon>Deinococci</taxon>
        <taxon>Thermales</taxon>
        <taxon>Thermaceae</taxon>
        <taxon>Marinithermus</taxon>
    </lineage>
</organism>
<dbReference type="Gene3D" id="3.40.190.10">
    <property type="entry name" value="Periplasmic binding protein-like II"/>
    <property type="match status" value="2"/>
</dbReference>
<proteinExistence type="inferred from homology"/>
<keyword evidence="3" id="KW-0408">Iron</keyword>